<dbReference type="RefSeq" id="WP_131615335.1">
    <property type="nucleotide sequence ID" value="NZ_CP036532.1"/>
</dbReference>
<comment type="pathway">
    <text evidence="9">Carbohydrate metabolism; D-ribose degradation; D-ribose 5-phosphate from beta-D-ribopyranose: step 2/2.</text>
</comment>
<dbReference type="GO" id="GO:0046872">
    <property type="term" value="F:metal ion binding"/>
    <property type="evidence" value="ECO:0007669"/>
    <property type="project" value="UniProtKB-KW"/>
</dbReference>
<dbReference type="GO" id="GO:0019303">
    <property type="term" value="P:D-ribose catabolic process"/>
    <property type="evidence" value="ECO:0007669"/>
    <property type="project" value="UniProtKB-UniRule"/>
</dbReference>
<keyword evidence="5 9" id="KW-0067">ATP-binding</keyword>
<keyword evidence="4 9" id="KW-0418">Kinase</keyword>
<keyword evidence="3 9" id="KW-0547">Nucleotide-binding</keyword>
<comment type="subcellular location">
    <subcellularLocation>
        <location evidence="9">Cytoplasm</location>
    </subcellularLocation>
</comment>
<comment type="subunit">
    <text evidence="9">Homodimer.</text>
</comment>
<dbReference type="AlphaFoldDB" id="A0A4P6V007"/>
<comment type="activity regulation">
    <text evidence="9">Activated by a monovalent cation that binds near, but not in, the active site. The most likely occupant of the site in vivo is potassium. Ion binding induces a conformational change that may alter substrate affinity.</text>
</comment>
<evidence type="ECO:0000256" key="8">
    <source>
        <dbReference type="ARBA" id="ARBA00023277"/>
    </source>
</evidence>
<feature type="binding site" evidence="9">
    <location>
        <position position="282"/>
    </location>
    <ligand>
        <name>K(+)</name>
        <dbReference type="ChEBI" id="CHEBI:29103"/>
    </ligand>
</feature>
<dbReference type="InterPro" id="IPR011611">
    <property type="entry name" value="PfkB_dom"/>
</dbReference>
<dbReference type="Pfam" id="PF00294">
    <property type="entry name" value="PfkB"/>
    <property type="match status" value="1"/>
</dbReference>
<proteinExistence type="inferred from homology"/>
<name>A0A4P6V007_9HYPH</name>
<evidence type="ECO:0000313" key="12">
    <source>
        <dbReference type="Proteomes" id="UP000293719"/>
    </source>
</evidence>
<comment type="similarity">
    <text evidence="9">Belongs to the carbohydrate kinase PfkB family. Ribokinase subfamily.</text>
</comment>
<organism evidence="11 12">
    <name type="scientific">Roseitalea porphyridii</name>
    <dbReference type="NCBI Taxonomy" id="1852022"/>
    <lineage>
        <taxon>Bacteria</taxon>
        <taxon>Pseudomonadati</taxon>
        <taxon>Pseudomonadota</taxon>
        <taxon>Alphaproteobacteria</taxon>
        <taxon>Hyphomicrobiales</taxon>
        <taxon>Ahrensiaceae</taxon>
        <taxon>Roseitalea</taxon>
    </lineage>
</organism>
<feature type="active site" description="Proton acceptor" evidence="9">
    <location>
        <position position="247"/>
    </location>
</feature>
<dbReference type="OrthoDB" id="9775849at2"/>
<dbReference type="SUPFAM" id="SSF53613">
    <property type="entry name" value="Ribokinase-like"/>
    <property type="match status" value="1"/>
</dbReference>
<comment type="caution">
    <text evidence="9">Lacks conserved residue(s) required for the propagation of feature annotation.</text>
</comment>
<feature type="binding site" evidence="9">
    <location>
        <position position="241"/>
    </location>
    <ligand>
        <name>K(+)</name>
        <dbReference type="ChEBI" id="CHEBI:29103"/>
    </ligand>
</feature>
<feature type="binding site" evidence="9">
    <location>
        <begin position="9"/>
        <end position="11"/>
    </location>
    <ligand>
        <name>substrate</name>
    </ligand>
</feature>
<feature type="domain" description="Carbohydrate kinase PfkB" evidence="10">
    <location>
        <begin position="3"/>
        <end position="289"/>
    </location>
</feature>
<reference evidence="11 12" key="1">
    <citation type="journal article" date="2017" name="Int. J. Syst. Evol. Microbiol.">
        <title>Roseitalea porphyridii gen. nov., sp. nov., isolated from a red alga, and reclassification of Hoeflea suaedae Chung et al. 2013 as Pseudohoeflea suaedae gen. nov., comb. nov.</title>
        <authorList>
            <person name="Hyeon J.W."/>
            <person name="Jeong S.E."/>
            <person name="Baek K."/>
            <person name="Jeon C.O."/>
        </authorList>
    </citation>
    <scope>NUCLEOTIDE SEQUENCE [LARGE SCALE GENOMIC DNA]</scope>
    <source>
        <strain evidence="11 12">MA7-20</strain>
    </source>
</reference>
<evidence type="ECO:0000256" key="4">
    <source>
        <dbReference type="ARBA" id="ARBA00022777"/>
    </source>
</evidence>
<keyword evidence="7 9" id="KW-0630">Potassium</keyword>
<keyword evidence="6 9" id="KW-0460">Magnesium</keyword>
<dbReference type="PRINTS" id="PR00990">
    <property type="entry name" value="RIBOKINASE"/>
</dbReference>
<dbReference type="EC" id="2.7.1.15" evidence="9"/>
<gene>
    <name evidence="9" type="primary">rbsK</name>
    <name evidence="11" type="ORF">E0E05_02815</name>
</gene>
<evidence type="ECO:0000256" key="2">
    <source>
        <dbReference type="ARBA" id="ARBA00022723"/>
    </source>
</evidence>
<accession>A0A4P6V007</accession>
<keyword evidence="12" id="KW-1185">Reference proteome</keyword>
<sequence>MITIAGSVNLDLVARVERLPGPGETVTGVAYAEAPGGKGANQALAARRAGHAVAMAGAVGDDANAIAALSLLQVAGVDLSGVERLAAVPTGVALILVDDRTGENQIAVVPGANGRAMENGAPEAPGAGAWLLQMEIPDQAIAAALDAAAAAGATRYLNIAPYRASAGELARKADVVIANETEFDALAASLGIEPGRVEDRMAGAANALGVVLVLTLGADGALAVTGEGMVRATAPAIEPVDTVGAGDTFCGYLAAARAEGMAWPDALDLACRAGALACLTQGAQPSIPERAAVDAFTG</sequence>
<dbReference type="GO" id="GO:0005524">
    <property type="term" value="F:ATP binding"/>
    <property type="evidence" value="ECO:0007669"/>
    <property type="project" value="UniProtKB-UniRule"/>
</dbReference>
<evidence type="ECO:0000256" key="9">
    <source>
        <dbReference type="HAMAP-Rule" id="MF_01987"/>
    </source>
</evidence>
<feature type="binding site" evidence="9">
    <location>
        <position position="286"/>
    </location>
    <ligand>
        <name>K(+)</name>
        <dbReference type="ChEBI" id="CHEBI:29103"/>
    </ligand>
</feature>
<evidence type="ECO:0000256" key="1">
    <source>
        <dbReference type="ARBA" id="ARBA00022679"/>
    </source>
</evidence>
<feature type="binding site" evidence="9">
    <location>
        <position position="280"/>
    </location>
    <ligand>
        <name>K(+)</name>
        <dbReference type="ChEBI" id="CHEBI:29103"/>
    </ligand>
</feature>
<evidence type="ECO:0000313" key="11">
    <source>
        <dbReference type="EMBL" id="QBK29620.1"/>
    </source>
</evidence>
<feature type="binding site" evidence="9">
    <location>
        <position position="247"/>
    </location>
    <ligand>
        <name>substrate</name>
    </ligand>
</feature>
<dbReference type="EMBL" id="CP036532">
    <property type="protein sequence ID" value="QBK29620.1"/>
    <property type="molecule type" value="Genomic_DNA"/>
</dbReference>
<evidence type="ECO:0000256" key="5">
    <source>
        <dbReference type="ARBA" id="ARBA00022840"/>
    </source>
</evidence>
<evidence type="ECO:0000259" key="10">
    <source>
        <dbReference type="Pfam" id="PF00294"/>
    </source>
</evidence>
<keyword evidence="2 9" id="KW-0479">Metal-binding</keyword>
<comment type="function">
    <text evidence="9">Catalyzes the phosphorylation of ribose at O-5 in a reaction requiring ATP and magnesium. The resulting D-ribose-5-phosphate can then be used either for sythesis of nucleotides, histidine, and tryptophan, or as a component of the pentose phosphate pathway.</text>
</comment>
<dbReference type="HAMAP" id="MF_01987">
    <property type="entry name" value="Ribokinase"/>
    <property type="match status" value="1"/>
</dbReference>
<dbReference type="InterPro" id="IPR011877">
    <property type="entry name" value="Ribokinase"/>
</dbReference>
<dbReference type="GO" id="GO:0005829">
    <property type="term" value="C:cytosol"/>
    <property type="evidence" value="ECO:0007669"/>
    <property type="project" value="TreeGrafter"/>
</dbReference>
<dbReference type="InterPro" id="IPR029056">
    <property type="entry name" value="Ribokinase-like"/>
</dbReference>
<dbReference type="CDD" id="cd01174">
    <property type="entry name" value="ribokinase"/>
    <property type="match status" value="1"/>
</dbReference>
<keyword evidence="1 9" id="KW-0808">Transferase</keyword>
<evidence type="ECO:0000256" key="7">
    <source>
        <dbReference type="ARBA" id="ARBA00022958"/>
    </source>
</evidence>
<evidence type="ECO:0000256" key="6">
    <source>
        <dbReference type="ARBA" id="ARBA00022842"/>
    </source>
</evidence>
<dbReference type="UniPathway" id="UPA00916">
    <property type="reaction ID" value="UER00889"/>
</dbReference>
<feature type="binding site" evidence="9">
    <location>
        <position position="243"/>
    </location>
    <ligand>
        <name>K(+)</name>
        <dbReference type="ChEBI" id="CHEBI:29103"/>
    </ligand>
</feature>
<dbReference type="GO" id="GO:0004747">
    <property type="term" value="F:ribokinase activity"/>
    <property type="evidence" value="ECO:0007669"/>
    <property type="project" value="UniProtKB-UniRule"/>
</dbReference>
<evidence type="ECO:0000256" key="3">
    <source>
        <dbReference type="ARBA" id="ARBA00022741"/>
    </source>
</evidence>
<protein>
    <recommendedName>
        <fullName evidence="9">Ribokinase</fullName>
        <shortName evidence="9">RK</shortName>
        <ecNumber evidence="9">2.7.1.15</ecNumber>
    </recommendedName>
</protein>
<comment type="catalytic activity">
    <reaction evidence="9">
        <text>D-ribose + ATP = D-ribose 5-phosphate + ADP + H(+)</text>
        <dbReference type="Rhea" id="RHEA:13697"/>
        <dbReference type="ChEBI" id="CHEBI:15378"/>
        <dbReference type="ChEBI" id="CHEBI:30616"/>
        <dbReference type="ChEBI" id="CHEBI:47013"/>
        <dbReference type="ChEBI" id="CHEBI:78346"/>
        <dbReference type="ChEBI" id="CHEBI:456216"/>
        <dbReference type="EC" id="2.7.1.15"/>
    </reaction>
</comment>
<feature type="binding site" evidence="9">
    <location>
        <position position="277"/>
    </location>
    <ligand>
        <name>K(+)</name>
        <dbReference type="ChEBI" id="CHEBI:29103"/>
    </ligand>
</feature>
<feature type="binding site" evidence="9">
    <location>
        <begin position="215"/>
        <end position="220"/>
    </location>
    <ligand>
        <name>ATP</name>
        <dbReference type="ChEBI" id="CHEBI:30616"/>
    </ligand>
</feature>
<feature type="binding site" evidence="9">
    <location>
        <position position="179"/>
    </location>
    <ligand>
        <name>ATP</name>
        <dbReference type="ChEBI" id="CHEBI:30616"/>
    </ligand>
</feature>
<dbReference type="KEGG" id="rpod:E0E05_02815"/>
<dbReference type="Gene3D" id="3.40.1190.20">
    <property type="match status" value="1"/>
</dbReference>
<comment type="cofactor">
    <cofactor evidence="9">
        <name>Mg(2+)</name>
        <dbReference type="ChEBI" id="CHEBI:18420"/>
    </cofactor>
    <text evidence="9">Requires a divalent cation, most likely magnesium in vivo, as an electrophilic catalyst to aid phosphoryl group transfer. It is the chelate of the metal and the nucleotide that is the actual substrate.</text>
</comment>
<dbReference type="PANTHER" id="PTHR10584:SF166">
    <property type="entry name" value="RIBOKINASE"/>
    <property type="match status" value="1"/>
</dbReference>
<feature type="binding site" evidence="9">
    <location>
        <begin position="246"/>
        <end position="247"/>
    </location>
    <ligand>
        <name>ATP</name>
        <dbReference type="ChEBI" id="CHEBI:30616"/>
    </ligand>
</feature>
<dbReference type="Proteomes" id="UP000293719">
    <property type="component" value="Chromosome"/>
</dbReference>
<feature type="binding site" evidence="9">
    <location>
        <begin position="37"/>
        <end position="41"/>
    </location>
    <ligand>
        <name>substrate</name>
    </ligand>
</feature>
<dbReference type="PANTHER" id="PTHR10584">
    <property type="entry name" value="SUGAR KINASE"/>
    <property type="match status" value="1"/>
</dbReference>
<keyword evidence="8 9" id="KW-0119">Carbohydrate metabolism</keyword>
<feature type="binding site" evidence="9">
    <location>
        <position position="135"/>
    </location>
    <ligand>
        <name>substrate</name>
    </ligand>
</feature>
<dbReference type="InterPro" id="IPR002139">
    <property type="entry name" value="Ribo/fructo_kinase"/>
</dbReference>
<keyword evidence="9" id="KW-0963">Cytoplasm</keyword>
<dbReference type="GeneID" id="90766215"/>